<accession>A0A089NVT5</accession>
<dbReference type="KEGG" id="mor:MOC_3747"/>
<keyword evidence="1" id="KW-0472">Membrane</keyword>
<keyword evidence="1" id="KW-0812">Transmembrane</keyword>
<evidence type="ECO:0000256" key="1">
    <source>
        <dbReference type="SAM" id="Phobius"/>
    </source>
</evidence>
<gene>
    <name evidence="2" type="ORF">MOC_3747</name>
</gene>
<dbReference type="EMBL" id="CP003811">
    <property type="protein sequence ID" value="AIQ91502.1"/>
    <property type="molecule type" value="Genomic_DNA"/>
</dbReference>
<sequence length="53" mass="5393">MVFIIASAFAAALVAFISTIGSGLVFSILAVFISGNCAALLAGCWLMRQRGAA</sequence>
<name>A0A089NVT5_9HYPH</name>
<dbReference type="AlphaFoldDB" id="A0A089NVT5"/>
<keyword evidence="1" id="KW-1133">Transmembrane helix</keyword>
<keyword evidence="3" id="KW-1185">Reference proteome</keyword>
<protein>
    <submittedName>
        <fullName evidence="2">Protein of unassigned function</fullName>
    </submittedName>
</protein>
<reference evidence="2 3" key="1">
    <citation type="journal article" date="2014" name="PLoS ONE">
        <title>Genome Information of Methylobacterium oryzae, a Plant-Probiotic Methylotroph in the Phyllosphere.</title>
        <authorList>
            <person name="Kwak M.J."/>
            <person name="Jeong H."/>
            <person name="Madhaiyan M."/>
            <person name="Lee Y."/>
            <person name="Sa T.M."/>
            <person name="Oh T.K."/>
            <person name="Kim J.F."/>
        </authorList>
    </citation>
    <scope>NUCLEOTIDE SEQUENCE [LARGE SCALE GENOMIC DNA]</scope>
    <source>
        <strain evidence="2 3">CBMB20</strain>
    </source>
</reference>
<evidence type="ECO:0000313" key="2">
    <source>
        <dbReference type="EMBL" id="AIQ91502.1"/>
    </source>
</evidence>
<feature type="transmembrane region" description="Helical" evidence="1">
    <location>
        <begin position="27"/>
        <end position="47"/>
    </location>
</feature>
<proteinExistence type="predicted"/>
<evidence type="ECO:0000313" key="3">
    <source>
        <dbReference type="Proteomes" id="UP000029492"/>
    </source>
</evidence>
<dbReference type="Proteomes" id="UP000029492">
    <property type="component" value="Chromosome"/>
</dbReference>
<organism evidence="2 3">
    <name type="scientific">Methylobacterium oryzae CBMB20</name>
    <dbReference type="NCBI Taxonomy" id="693986"/>
    <lineage>
        <taxon>Bacteria</taxon>
        <taxon>Pseudomonadati</taxon>
        <taxon>Pseudomonadota</taxon>
        <taxon>Alphaproteobacteria</taxon>
        <taxon>Hyphomicrobiales</taxon>
        <taxon>Methylobacteriaceae</taxon>
        <taxon>Methylobacterium</taxon>
    </lineage>
</organism>
<dbReference type="HOGENOM" id="CLU_3063352_0_0_5"/>